<evidence type="ECO:0000313" key="1">
    <source>
        <dbReference type="EMBL" id="MDR6898755.1"/>
    </source>
</evidence>
<name>A0ABU1SIE1_9HYPH</name>
<dbReference type="RefSeq" id="WP_183713282.1">
    <property type="nucleotide sequence ID" value="NZ_JAVDUP010000001.1"/>
</dbReference>
<keyword evidence="2" id="KW-1185">Reference proteome</keyword>
<dbReference type="Proteomes" id="UP001250791">
    <property type="component" value="Unassembled WGS sequence"/>
</dbReference>
<organism evidence="1 2">
    <name type="scientific">Rhizobium miluonense</name>
    <dbReference type="NCBI Taxonomy" id="411945"/>
    <lineage>
        <taxon>Bacteria</taxon>
        <taxon>Pseudomonadati</taxon>
        <taxon>Pseudomonadota</taxon>
        <taxon>Alphaproteobacteria</taxon>
        <taxon>Hyphomicrobiales</taxon>
        <taxon>Rhizobiaceae</taxon>
        <taxon>Rhizobium/Agrobacterium group</taxon>
        <taxon>Rhizobium</taxon>
    </lineage>
</organism>
<evidence type="ECO:0000313" key="2">
    <source>
        <dbReference type="Proteomes" id="UP001250791"/>
    </source>
</evidence>
<dbReference type="EMBL" id="JAVDUP010000001">
    <property type="protein sequence ID" value="MDR6898755.1"/>
    <property type="molecule type" value="Genomic_DNA"/>
</dbReference>
<comment type="caution">
    <text evidence="1">The sequence shown here is derived from an EMBL/GenBank/DDBJ whole genome shotgun (WGS) entry which is preliminary data.</text>
</comment>
<accession>A0ABU1SIE1</accession>
<reference evidence="1 2" key="1">
    <citation type="submission" date="2023-07" db="EMBL/GenBank/DDBJ databases">
        <title>Sorghum-associated microbial communities from plants grown in Nebraska, USA.</title>
        <authorList>
            <person name="Schachtman D."/>
        </authorList>
    </citation>
    <scope>NUCLEOTIDE SEQUENCE [LARGE SCALE GENOMIC DNA]</scope>
    <source>
        <strain evidence="1 2">3199</strain>
    </source>
</reference>
<gene>
    <name evidence="1" type="ORF">J2W52_000343</name>
</gene>
<sequence length="77" mass="8677">MSRESAQRFCGDDIHKINYLNANAYLKDRAVLSLTLCHISVAEIDGADAFAEVMFSSKDGAGVVPRGFGWRMRRRKR</sequence>
<protein>
    <submittedName>
        <fullName evidence="1">Uncharacterized protein</fullName>
    </submittedName>
</protein>
<proteinExistence type="predicted"/>